<evidence type="ECO:0000256" key="1">
    <source>
        <dbReference type="SAM" id="SignalP"/>
    </source>
</evidence>
<protein>
    <submittedName>
        <fullName evidence="2">PotD/PotF family extracellular solute-binding protein</fullName>
    </submittedName>
</protein>
<dbReference type="SUPFAM" id="SSF53850">
    <property type="entry name" value="Periplasmic binding protein-like II"/>
    <property type="match status" value="1"/>
</dbReference>
<keyword evidence="1" id="KW-0732">Signal</keyword>
<evidence type="ECO:0000313" key="3">
    <source>
        <dbReference type="Proteomes" id="UP001243757"/>
    </source>
</evidence>
<feature type="chain" id="PRO_5046508824" evidence="1">
    <location>
        <begin position="45"/>
        <end position="403"/>
    </location>
</feature>
<organism evidence="2 3">
    <name type="scientific">Pseudodonghicola flavimaris</name>
    <dbReference type="NCBI Taxonomy" id="3050036"/>
    <lineage>
        <taxon>Bacteria</taxon>
        <taxon>Pseudomonadati</taxon>
        <taxon>Pseudomonadota</taxon>
        <taxon>Alphaproteobacteria</taxon>
        <taxon>Rhodobacterales</taxon>
        <taxon>Paracoccaceae</taxon>
        <taxon>Pseudodonghicola</taxon>
    </lineage>
</organism>
<sequence>MKDKFSTTDQVQLTRRSLLQSMSALAGTAALGSAAAMLPGAARAADMPVVKAYGVPTAALKDWSPMEASIGVRCELSGTSNDVGVFMRDIMASNLGESTDLFIFESGTEDILGPRGFYAEIETDNPELTLWDRTSDDWKRSDVVTDPKGTQWGVPVIGNADSFGYFPAKLGMAPDSEEELSWSLMFDDENTRGRVAFGQGWAYSFPSAALYLKSTGKAEIGNVADMTGDEAKVVADFLIERKKAGQFRTLYGAFEEQIQLLTNEEVDVINCWEPAVREANLVLGPDATRYAYTKEGYFKWGHGAYVAKQAMERDNVDAIYKVLNYFLGGEYRALQARDRGYAGPNMDLGVAYAEENGWSAEEVAALKATEAKVAKKFSKPFVSTTTPQNSADIEDQWQRFLNA</sequence>
<dbReference type="Gene3D" id="3.40.190.10">
    <property type="entry name" value="Periplasmic binding protein-like II"/>
    <property type="match status" value="2"/>
</dbReference>
<accession>A0ABT7F5I0</accession>
<dbReference type="RefSeq" id="WP_284482640.1">
    <property type="nucleotide sequence ID" value="NZ_JASNJD010000019.1"/>
</dbReference>
<proteinExistence type="predicted"/>
<dbReference type="EMBL" id="JASNJD010000019">
    <property type="protein sequence ID" value="MDK3019869.1"/>
    <property type="molecule type" value="Genomic_DNA"/>
</dbReference>
<reference evidence="2 3" key="1">
    <citation type="submission" date="2023-05" db="EMBL/GenBank/DDBJ databases">
        <title>Pseudodonghicola sp. nov.</title>
        <authorList>
            <person name="Huang J."/>
        </authorList>
    </citation>
    <scope>NUCLEOTIDE SEQUENCE [LARGE SCALE GENOMIC DNA]</scope>
    <source>
        <strain evidence="2 3">IC7</strain>
    </source>
</reference>
<comment type="caution">
    <text evidence="2">The sequence shown here is derived from an EMBL/GenBank/DDBJ whole genome shotgun (WGS) entry which is preliminary data.</text>
</comment>
<dbReference type="InterPro" id="IPR006311">
    <property type="entry name" value="TAT_signal"/>
</dbReference>
<dbReference type="Proteomes" id="UP001243757">
    <property type="component" value="Unassembled WGS sequence"/>
</dbReference>
<dbReference type="PROSITE" id="PS51318">
    <property type="entry name" value="TAT"/>
    <property type="match status" value="1"/>
</dbReference>
<gene>
    <name evidence="2" type="ORF">QO033_19485</name>
</gene>
<name>A0ABT7F5I0_9RHOB</name>
<feature type="signal peptide" evidence="1">
    <location>
        <begin position="1"/>
        <end position="44"/>
    </location>
</feature>
<keyword evidence="3" id="KW-1185">Reference proteome</keyword>
<evidence type="ECO:0000313" key="2">
    <source>
        <dbReference type="EMBL" id="MDK3019869.1"/>
    </source>
</evidence>